<feature type="domain" description="HTH cro/C1-type" evidence="1">
    <location>
        <begin position="11"/>
        <end position="67"/>
    </location>
</feature>
<dbReference type="InterPro" id="IPR010982">
    <property type="entry name" value="Lambda_DNA-bd_dom_sf"/>
</dbReference>
<dbReference type="Proteomes" id="UP001440612">
    <property type="component" value="Chromosome"/>
</dbReference>
<dbReference type="InterPro" id="IPR001387">
    <property type="entry name" value="Cro/C1-type_HTH"/>
</dbReference>
<organism evidence="2 3">
    <name type="scientific">Yoonia phaeophyticola</name>
    <dbReference type="NCBI Taxonomy" id="3137369"/>
    <lineage>
        <taxon>Bacteria</taxon>
        <taxon>Pseudomonadati</taxon>
        <taxon>Pseudomonadota</taxon>
        <taxon>Alphaproteobacteria</taxon>
        <taxon>Rhodobacterales</taxon>
        <taxon>Paracoccaceae</taxon>
        <taxon>Yoonia</taxon>
    </lineage>
</organism>
<dbReference type="EMBL" id="CP150951">
    <property type="protein sequence ID" value="WZC50271.1"/>
    <property type="molecule type" value="Genomic_DNA"/>
</dbReference>
<reference evidence="3" key="1">
    <citation type="submission" date="2024-04" db="EMBL/GenBank/DDBJ databases">
        <title>Phylogenomic analyses of a clade within the roseobacter group suggest taxonomic reassignments of species of the genera Aestuariivita, Citreicella, Loktanella, Nautella, Pelagibaca, Ruegeria, Thalassobius, Thiobacimonas and Tropicibacter, and the proposal o.</title>
        <authorList>
            <person name="Jeon C.O."/>
        </authorList>
    </citation>
    <scope>NUCLEOTIDE SEQUENCE [LARGE SCALE GENOMIC DNA]</scope>
    <source>
        <strain evidence="3">BS5-3</strain>
    </source>
</reference>
<protein>
    <submittedName>
        <fullName evidence="2">Helix-turn-helix domain-containing protein</fullName>
    </submittedName>
</protein>
<sequence>MADIAIDAPTLKTIRKARKLGRPRLARLAGLSERQLSRLEQAAAGAGMQTDTLSRLALALDVPEGVLTGAIPVTEADLTPLAASKCTSGCCG</sequence>
<evidence type="ECO:0000313" key="2">
    <source>
        <dbReference type="EMBL" id="WZC50271.1"/>
    </source>
</evidence>
<name>A0ABZ2V7X4_9RHOB</name>
<dbReference type="SUPFAM" id="SSF47413">
    <property type="entry name" value="lambda repressor-like DNA-binding domains"/>
    <property type="match status" value="1"/>
</dbReference>
<gene>
    <name evidence="2" type="ORF">AABB29_06420</name>
</gene>
<evidence type="ECO:0000259" key="1">
    <source>
        <dbReference type="PROSITE" id="PS50943"/>
    </source>
</evidence>
<dbReference type="RefSeq" id="WP_341368373.1">
    <property type="nucleotide sequence ID" value="NZ_CP150951.2"/>
</dbReference>
<dbReference type="CDD" id="cd00093">
    <property type="entry name" value="HTH_XRE"/>
    <property type="match status" value="1"/>
</dbReference>
<proteinExistence type="predicted"/>
<keyword evidence="3" id="KW-1185">Reference proteome</keyword>
<dbReference type="Pfam" id="PF13443">
    <property type="entry name" value="HTH_26"/>
    <property type="match status" value="1"/>
</dbReference>
<dbReference type="Gene3D" id="1.10.260.40">
    <property type="entry name" value="lambda repressor-like DNA-binding domains"/>
    <property type="match status" value="1"/>
</dbReference>
<dbReference type="PROSITE" id="PS50943">
    <property type="entry name" value="HTH_CROC1"/>
    <property type="match status" value="1"/>
</dbReference>
<accession>A0ABZ2V7X4</accession>
<evidence type="ECO:0000313" key="3">
    <source>
        <dbReference type="Proteomes" id="UP001440612"/>
    </source>
</evidence>
<dbReference type="SMART" id="SM00530">
    <property type="entry name" value="HTH_XRE"/>
    <property type="match status" value="1"/>
</dbReference>